<protein>
    <recommendedName>
        <fullName evidence="3">AMP-activated protein kinase glycogen-binding domain-containing protein</fullName>
    </recommendedName>
</protein>
<dbReference type="OrthoDB" id="5873279at2759"/>
<feature type="compositionally biased region" description="Polar residues" evidence="2">
    <location>
        <begin position="141"/>
        <end position="156"/>
    </location>
</feature>
<accession>A0A8H5GRN1</accession>
<dbReference type="InterPro" id="IPR014756">
    <property type="entry name" value="Ig_E-set"/>
</dbReference>
<dbReference type="Gene3D" id="2.60.40.10">
    <property type="entry name" value="Immunoglobulins"/>
    <property type="match status" value="1"/>
</dbReference>
<dbReference type="InterPro" id="IPR050827">
    <property type="entry name" value="CRP1_MDG1_kinase"/>
</dbReference>
<dbReference type="SUPFAM" id="SSF81296">
    <property type="entry name" value="E set domains"/>
    <property type="match status" value="1"/>
</dbReference>
<feature type="compositionally biased region" description="Polar residues" evidence="2">
    <location>
        <begin position="86"/>
        <end position="97"/>
    </location>
</feature>
<evidence type="ECO:0000256" key="2">
    <source>
        <dbReference type="SAM" id="MobiDB-lite"/>
    </source>
</evidence>
<dbReference type="EMBL" id="JAACJM010000012">
    <property type="protein sequence ID" value="KAF5370038.1"/>
    <property type="molecule type" value="Genomic_DNA"/>
</dbReference>
<dbReference type="AlphaFoldDB" id="A0A8H5GRN1"/>
<dbReference type="GO" id="GO:0019901">
    <property type="term" value="F:protein kinase binding"/>
    <property type="evidence" value="ECO:0007669"/>
    <property type="project" value="TreeGrafter"/>
</dbReference>
<dbReference type="CDD" id="cd02859">
    <property type="entry name" value="E_set_AMPKbeta_like_N"/>
    <property type="match status" value="1"/>
</dbReference>
<comment type="similarity">
    <text evidence="1">Belongs to the CRP1/MDG1 family.</text>
</comment>
<dbReference type="PANTHER" id="PTHR10343">
    <property type="entry name" value="5'-AMP-ACTIVATED PROTEIN KINASE , BETA SUBUNIT"/>
    <property type="match status" value="1"/>
</dbReference>
<evidence type="ECO:0000313" key="5">
    <source>
        <dbReference type="Proteomes" id="UP000559256"/>
    </source>
</evidence>
<feature type="region of interest" description="Disordered" evidence="2">
    <location>
        <begin position="81"/>
        <end position="352"/>
    </location>
</feature>
<evidence type="ECO:0000313" key="4">
    <source>
        <dbReference type="EMBL" id="KAF5370038.1"/>
    </source>
</evidence>
<name>A0A8H5GRN1_9AGAR</name>
<dbReference type="GO" id="GO:0005737">
    <property type="term" value="C:cytoplasm"/>
    <property type="evidence" value="ECO:0007669"/>
    <property type="project" value="TreeGrafter"/>
</dbReference>
<proteinExistence type="inferred from homology"/>
<dbReference type="GO" id="GO:0031588">
    <property type="term" value="C:nucleotide-activated protein kinase complex"/>
    <property type="evidence" value="ECO:0007669"/>
    <property type="project" value="TreeGrafter"/>
</dbReference>
<feature type="compositionally biased region" description="Low complexity" evidence="2">
    <location>
        <begin position="226"/>
        <end position="244"/>
    </location>
</feature>
<organism evidence="4 5">
    <name type="scientific">Tetrapyrgos nigripes</name>
    <dbReference type="NCBI Taxonomy" id="182062"/>
    <lineage>
        <taxon>Eukaryota</taxon>
        <taxon>Fungi</taxon>
        <taxon>Dikarya</taxon>
        <taxon>Basidiomycota</taxon>
        <taxon>Agaricomycotina</taxon>
        <taxon>Agaricomycetes</taxon>
        <taxon>Agaricomycetidae</taxon>
        <taxon>Agaricales</taxon>
        <taxon>Marasmiineae</taxon>
        <taxon>Marasmiaceae</taxon>
        <taxon>Tetrapyrgos</taxon>
    </lineage>
</organism>
<evidence type="ECO:0000256" key="1">
    <source>
        <dbReference type="ARBA" id="ARBA00038216"/>
    </source>
</evidence>
<dbReference type="GO" id="GO:0007165">
    <property type="term" value="P:signal transduction"/>
    <property type="evidence" value="ECO:0007669"/>
    <property type="project" value="TreeGrafter"/>
</dbReference>
<sequence>MIIEFQTSHCLINMDDLYEITFEWPHSHPNNVIVTGSFDNWSSSVRLTKEPSSFKGTTKIPWNEKITYKFVVDGQWLVDDGKPTESDSSGNVNNVLTAPSKPAPLAEPEVPKPSTITNVNGVDPVKAEEVPVEAPKAEVSASVQSPQAQDPTSASVALSEPTKAGNAPEPPEPVSTFVVPAEPVSESVKDAATPPVEPSTHVPVDIPAPISSDTVASPSPAETKPTAEAEPSTHTPAPAAASEPVNGTGDTAKVNGDKSEAVSVTAAEAPAKEKDTDTEAKTNGTTPSAPSTPKSKHPRSVSAIFPRSGSPNSDISPTSSRFSSIRKKRNSIFGSIRLKGLFGKDKDKEKEK</sequence>
<keyword evidence="5" id="KW-1185">Reference proteome</keyword>
<feature type="compositionally biased region" description="Basic and acidic residues" evidence="2">
    <location>
        <begin position="342"/>
        <end position="352"/>
    </location>
</feature>
<feature type="compositionally biased region" description="Polar residues" evidence="2">
    <location>
        <begin position="309"/>
        <end position="323"/>
    </location>
</feature>
<dbReference type="InterPro" id="IPR032640">
    <property type="entry name" value="AMPK1_CBM"/>
</dbReference>
<comment type="caution">
    <text evidence="4">The sequence shown here is derived from an EMBL/GenBank/DDBJ whole genome shotgun (WGS) entry which is preliminary data.</text>
</comment>
<dbReference type="PANTHER" id="PTHR10343:SF81">
    <property type="entry name" value="CRUCIFORM DNA-RECOGNIZING PROTEIN 1-RELATED"/>
    <property type="match status" value="1"/>
</dbReference>
<dbReference type="InterPro" id="IPR013783">
    <property type="entry name" value="Ig-like_fold"/>
</dbReference>
<dbReference type="GO" id="GO:0005634">
    <property type="term" value="C:nucleus"/>
    <property type="evidence" value="ECO:0007669"/>
    <property type="project" value="TreeGrafter"/>
</dbReference>
<evidence type="ECO:0000259" key="3">
    <source>
        <dbReference type="Pfam" id="PF16561"/>
    </source>
</evidence>
<dbReference type="Proteomes" id="UP000559256">
    <property type="component" value="Unassembled WGS sequence"/>
</dbReference>
<feature type="compositionally biased region" description="Polar residues" evidence="2">
    <location>
        <begin position="281"/>
        <end position="293"/>
    </location>
</feature>
<gene>
    <name evidence="4" type="ORF">D9758_001340</name>
</gene>
<dbReference type="Pfam" id="PF16561">
    <property type="entry name" value="AMPK1_CBM"/>
    <property type="match status" value="1"/>
</dbReference>
<feature type="domain" description="AMP-activated protein kinase glycogen-binding" evidence="3">
    <location>
        <begin position="19"/>
        <end position="98"/>
    </location>
</feature>
<reference evidence="4 5" key="1">
    <citation type="journal article" date="2020" name="ISME J.">
        <title>Uncovering the hidden diversity of litter-decomposition mechanisms in mushroom-forming fungi.</title>
        <authorList>
            <person name="Floudas D."/>
            <person name="Bentzer J."/>
            <person name="Ahren D."/>
            <person name="Johansson T."/>
            <person name="Persson P."/>
            <person name="Tunlid A."/>
        </authorList>
    </citation>
    <scope>NUCLEOTIDE SEQUENCE [LARGE SCALE GENOMIC DNA]</scope>
    <source>
        <strain evidence="4 5">CBS 291.85</strain>
    </source>
</reference>
<feature type="compositionally biased region" description="Basic and acidic residues" evidence="2">
    <location>
        <begin position="270"/>
        <end position="280"/>
    </location>
</feature>